<accession>A0ABS8TU78</accession>
<name>A0ABS8TU78_9GAMM</name>
<comment type="caution">
    <text evidence="2">The sequence shown here is derived from an EMBL/GenBank/DDBJ whole genome shotgun (WGS) entry which is preliminary data.</text>
</comment>
<dbReference type="RefSeq" id="WP_230439263.1">
    <property type="nucleotide sequence ID" value="NZ_CP087680.1"/>
</dbReference>
<keyword evidence="3" id="KW-1185">Reference proteome</keyword>
<evidence type="ECO:0000256" key="1">
    <source>
        <dbReference type="SAM" id="MobiDB-lite"/>
    </source>
</evidence>
<organism evidence="2 3">
    <name type="scientific">Xylella taiwanensis</name>
    <dbReference type="NCBI Taxonomy" id="1444770"/>
    <lineage>
        <taxon>Bacteria</taxon>
        <taxon>Pseudomonadati</taxon>
        <taxon>Pseudomonadota</taxon>
        <taxon>Gammaproteobacteria</taxon>
        <taxon>Lysobacterales</taxon>
        <taxon>Lysobacteraceae</taxon>
        <taxon>Xylella</taxon>
    </lineage>
</organism>
<proteinExistence type="predicted"/>
<dbReference type="Proteomes" id="UP001430701">
    <property type="component" value="Unassembled WGS sequence"/>
</dbReference>
<evidence type="ECO:0000313" key="3">
    <source>
        <dbReference type="Proteomes" id="UP001430701"/>
    </source>
</evidence>
<dbReference type="EMBL" id="JAJPPU010000002">
    <property type="protein sequence ID" value="MCD8472621.1"/>
    <property type="molecule type" value="Genomic_DNA"/>
</dbReference>
<evidence type="ECO:0000313" key="2">
    <source>
        <dbReference type="EMBL" id="MCD8472621.1"/>
    </source>
</evidence>
<sequence length="75" mass="8292">MLTNRERDGRHAATPPSLLPREHHTAAAHGQGLLPADLSALWKDFRPCRRAAGQLHIRSQSRVMPLRGAHQSGAR</sequence>
<protein>
    <submittedName>
        <fullName evidence="2">Uncharacterized protein</fullName>
    </submittedName>
</protein>
<feature type="compositionally biased region" description="Basic and acidic residues" evidence="1">
    <location>
        <begin position="1"/>
        <end position="11"/>
    </location>
</feature>
<reference evidence="2" key="1">
    <citation type="submission" date="2021-11" db="EMBL/GenBank/DDBJ databases">
        <title>Genome sequence of Xylella taiwanensis PLS432.</title>
        <authorList>
            <person name="Weng L.-W."/>
            <person name="Su C.-C."/>
            <person name="Tsai C.-W."/>
            <person name="Kuo C.-H."/>
        </authorList>
    </citation>
    <scope>NUCLEOTIDE SEQUENCE</scope>
    <source>
        <strain evidence="2">PLS432</strain>
    </source>
</reference>
<feature type="region of interest" description="Disordered" evidence="1">
    <location>
        <begin position="1"/>
        <end position="21"/>
    </location>
</feature>
<gene>
    <name evidence="2" type="ORF">LPH55_03815</name>
</gene>